<keyword evidence="1" id="KW-1133">Transmembrane helix</keyword>
<reference evidence="3" key="1">
    <citation type="journal article" date="2012" name="J. Bacteriol.">
        <title>Genome Sequence of Micromonospora lupini Lupac 08, Isolated from Root Nodules of Lupinus angustifolius.</title>
        <authorList>
            <person name="Alonso-Vega P."/>
            <person name="Normand P."/>
            <person name="Bacigalupe R."/>
            <person name="Pujic P."/>
            <person name="Lajus A."/>
            <person name="Vallenet D."/>
            <person name="Carro L."/>
            <person name="Coll P."/>
            <person name="Trujillo M.E."/>
        </authorList>
    </citation>
    <scope>NUCLEOTIDE SEQUENCE [LARGE SCALE GENOMIC DNA]</scope>
    <source>
        <strain evidence="3">Lupac 08</strain>
    </source>
</reference>
<keyword evidence="3" id="KW-1185">Reference proteome</keyword>
<accession>I0LE69</accession>
<dbReference type="Proteomes" id="UP000003448">
    <property type="component" value="Unassembled WGS sequence"/>
</dbReference>
<sequence length="46" mass="4981">MALLTVLLASARVKRGSPRNVWAWQLVRLAAPLMMLPALVIAVVLA</sequence>
<keyword evidence="1" id="KW-0472">Membrane</keyword>
<evidence type="ECO:0000313" key="2">
    <source>
        <dbReference type="EMBL" id="CCH22116.1"/>
    </source>
</evidence>
<evidence type="ECO:0000256" key="1">
    <source>
        <dbReference type="SAM" id="Phobius"/>
    </source>
</evidence>
<feature type="transmembrane region" description="Helical" evidence="1">
    <location>
        <begin position="25"/>
        <end position="45"/>
    </location>
</feature>
<name>I0LE69_9ACTN</name>
<keyword evidence="1" id="KW-0812">Transmembrane</keyword>
<dbReference type="EMBL" id="CAIE01000047">
    <property type="protein sequence ID" value="CCH22116.1"/>
    <property type="molecule type" value="Genomic_DNA"/>
</dbReference>
<gene>
    <name evidence="2" type="ORF">MILUP08_30241</name>
</gene>
<protein>
    <submittedName>
        <fullName evidence="2">Uncharacterized protein</fullName>
    </submittedName>
</protein>
<organism evidence="2 3">
    <name type="scientific">Micromonospora lupini str. Lupac 08</name>
    <dbReference type="NCBI Taxonomy" id="1150864"/>
    <lineage>
        <taxon>Bacteria</taxon>
        <taxon>Bacillati</taxon>
        <taxon>Actinomycetota</taxon>
        <taxon>Actinomycetes</taxon>
        <taxon>Micromonosporales</taxon>
        <taxon>Micromonosporaceae</taxon>
        <taxon>Micromonospora</taxon>
    </lineage>
</organism>
<evidence type="ECO:0000313" key="3">
    <source>
        <dbReference type="Proteomes" id="UP000003448"/>
    </source>
</evidence>
<comment type="caution">
    <text evidence="2">The sequence shown here is derived from an EMBL/GenBank/DDBJ whole genome shotgun (WGS) entry which is preliminary data.</text>
</comment>
<dbReference type="AlphaFoldDB" id="I0LE69"/>
<proteinExistence type="predicted"/>